<dbReference type="Gene3D" id="3.40.1350.60">
    <property type="match status" value="1"/>
</dbReference>
<dbReference type="RefSeq" id="WP_119438854.1">
    <property type="nucleotide sequence ID" value="NZ_QWGR01000009.1"/>
</dbReference>
<organism evidence="4 5">
    <name type="scientific">Maribellus luteus</name>
    <dbReference type="NCBI Taxonomy" id="2305463"/>
    <lineage>
        <taxon>Bacteria</taxon>
        <taxon>Pseudomonadati</taxon>
        <taxon>Bacteroidota</taxon>
        <taxon>Bacteroidia</taxon>
        <taxon>Marinilabiliales</taxon>
        <taxon>Prolixibacteraceae</taxon>
        <taxon>Maribellus</taxon>
    </lineage>
</organism>
<keyword evidence="5" id="KW-1185">Reference proteome</keyword>
<dbReference type="InterPro" id="IPR040452">
    <property type="entry name" value="SfsA_C"/>
</dbReference>
<evidence type="ECO:0000313" key="4">
    <source>
        <dbReference type="EMBL" id="RIJ47137.1"/>
    </source>
</evidence>
<proteinExistence type="inferred from homology"/>
<dbReference type="AlphaFoldDB" id="A0A399SYQ7"/>
<dbReference type="GO" id="GO:0003677">
    <property type="term" value="F:DNA binding"/>
    <property type="evidence" value="ECO:0007669"/>
    <property type="project" value="InterPro"/>
</dbReference>
<evidence type="ECO:0000313" key="5">
    <source>
        <dbReference type="Proteomes" id="UP000265926"/>
    </source>
</evidence>
<reference evidence="4 5" key="1">
    <citation type="submission" date="2018-08" db="EMBL/GenBank/DDBJ databases">
        <title>Pallidiluteibacterium maritimus gen. nov., sp. nov., isolated from coastal sediment.</title>
        <authorList>
            <person name="Zhou L.Y."/>
        </authorList>
    </citation>
    <scope>NUCLEOTIDE SEQUENCE [LARGE SCALE GENOMIC DNA]</scope>
    <source>
        <strain evidence="4 5">XSD2</strain>
    </source>
</reference>
<evidence type="ECO:0000259" key="2">
    <source>
        <dbReference type="Pfam" id="PF03749"/>
    </source>
</evidence>
<comment type="caution">
    <text evidence="4">The sequence shown here is derived from an EMBL/GenBank/DDBJ whole genome shotgun (WGS) entry which is preliminary data.</text>
</comment>
<dbReference type="PANTHER" id="PTHR30545:SF2">
    <property type="entry name" value="SUGAR FERMENTATION STIMULATION PROTEIN A"/>
    <property type="match status" value="1"/>
</dbReference>
<dbReference type="InterPro" id="IPR041465">
    <property type="entry name" value="SfsA_N"/>
</dbReference>
<dbReference type="EMBL" id="QWGR01000009">
    <property type="protein sequence ID" value="RIJ47137.1"/>
    <property type="molecule type" value="Genomic_DNA"/>
</dbReference>
<dbReference type="HAMAP" id="MF_00095">
    <property type="entry name" value="SfsA"/>
    <property type="match status" value="1"/>
</dbReference>
<evidence type="ECO:0000256" key="1">
    <source>
        <dbReference type="HAMAP-Rule" id="MF_00095"/>
    </source>
</evidence>
<dbReference type="Gene3D" id="2.40.50.580">
    <property type="match status" value="1"/>
</dbReference>
<dbReference type="Pfam" id="PF17746">
    <property type="entry name" value="SfsA_N"/>
    <property type="match status" value="1"/>
</dbReference>
<dbReference type="Proteomes" id="UP000265926">
    <property type="component" value="Unassembled WGS sequence"/>
</dbReference>
<feature type="domain" description="SfsA N-terminal OB" evidence="3">
    <location>
        <begin position="13"/>
        <end position="79"/>
    </location>
</feature>
<comment type="similarity">
    <text evidence="1">Belongs to the SfsA family.</text>
</comment>
<dbReference type="OrthoDB" id="9802365at2"/>
<feature type="domain" description="Sugar fermentation stimulation protein C-terminal" evidence="2">
    <location>
        <begin position="84"/>
        <end position="218"/>
    </location>
</feature>
<accession>A0A399SYQ7</accession>
<dbReference type="CDD" id="cd22359">
    <property type="entry name" value="SfsA-like_bacterial"/>
    <property type="match status" value="1"/>
</dbReference>
<dbReference type="NCBIfam" id="TIGR00230">
    <property type="entry name" value="sfsA"/>
    <property type="match status" value="1"/>
</dbReference>
<name>A0A399SYQ7_9BACT</name>
<protein>
    <recommendedName>
        <fullName evidence="1">Sugar fermentation stimulation protein homolog</fullName>
    </recommendedName>
</protein>
<dbReference type="InterPro" id="IPR005224">
    <property type="entry name" value="SfsA"/>
</dbReference>
<gene>
    <name evidence="1 4" type="primary">sfsA</name>
    <name evidence="4" type="ORF">D1614_15360</name>
</gene>
<dbReference type="PANTHER" id="PTHR30545">
    <property type="entry name" value="SUGAR FERMENTATION STIMULATION PROTEIN A"/>
    <property type="match status" value="1"/>
</dbReference>
<dbReference type="Pfam" id="PF03749">
    <property type="entry name" value="SfsA"/>
    <property type="match status" value="1"/>
</dbReference>
<evidence type="ECO:0000259" key="3">
    <source>
        <dbReference type="Pfam" id="PF17746"/>
    </source>
</evidence>
<sequence length="230" mass="25651">MLFKTKLVHGTLIKRYKRFLADVKLDDGSVVTAHCTNSGTMKSCLEEGAEVYLSPASDPKRKTRFTWEMIKINDSWVGINTSNPNLLAYEAISAGEIPGLEGYTKVQREVTFSDSRFDIFAGNDTEKCFVEVKNVSLKEGEYALFPDAVTTRGQKHLKTLLEVKRQGMRAVMLYIVQRTDVAIFAPAADIDPDYAAALKEAVNAGVEVIPMQALVTPDEIRLVRKLPFEI</sequence>